<evidence type="ECO:0000256" key="6">
    <source>
        <dbReference type="SAM" id="Phobius"/>
    </source>
</evidence>
<comment type="caution">
    <text evidence="7">The sequence shown here is derived from an EMBL/GenBank/DDBJ whole genome shotgun (WGS) entry which is preliminary data.</text>
</comment>
<dbReference type="GO" id="GO:0005886">
    <property type="term" value="C:plasma membrane"/>
    <property type="evidence" value="ECO:0007669"/>
    <property type="project" value="UniProtKB-SubCell"/>
</dbReference>
<dbReference type="AlphaFoldDB" id="A0A0F9QN95"/>
<evidence type="ECO:0008006" key="8">
    <source>
        <dbReference type="Google" id="ProtNLM"/>
    </source>
</evidence>
<keyword evidence="4 6" id="KW-1133">Transmembrane helix</keyword>
<evidence type="ECO:0000313" key="7">
    <source>
        <dbReference type="EMBL" id="KKN45665.1"/>
    </source>
</evidence>
<keyword evidence="3 6" id="KW-0812">Transmembrane</keyword>
<organism evidence="7">
    <name type="scientific">marine sediment metagenome</name>
    <dbReference type="NCBI Taxonomy" id="412755"/>
    <lineage>
        <taxon>unclassified sequences</taxon>
        <taxon>metagenomes</taxon>
        <taxon>ecological metagenomes</taxon>
    </lineage>
</organism>
<evidence type="ECO:0000256" key="1">
    <source>
        <dbReference type="ARBA" id="ARBA00004651"/>
    </source>
</evidence>
<dbReference type="GO" id="GO:0044780">
    <property type="term" value="P:bacterial-type flagellum assembly"/>
    <property type="evidence" value="ECO:0007669"/>
    <property type="project" value="InterPro"/>
</dbReference>
<dbReference type="GO" id="GO:0009306">
    <property type="term" value="P:protein secretion"/>
    <property type="evidence" value="ECO:0007669"/>
    <property type="project" value="InterPro"/>
</dbReference>
<name>A0A0F9QN95_9ZZZZ</name>
<proteinExistence type="predicted"/>
<sequence length="105" mass="11797">MGIVDGYFSLEFLRLVMTPESVLSIMQETLQLISILIAAILLPALFIGLLVSMFQAATSINEQTLSFIPKLFITLLVLIVAGPWMLELMMDFARRLFEDIPFMIG</sequence>
<evidence type="ECO:0000256" key="2">
    <source>
        <dbReference type="ARBA" id="ARBA00022475"/>
    </source>
</evidence>
<feature type="transmembrane region" description="Helical" evidence="6">
    <location>
        <begin position="67"/>
        <end position="86"/>
    </location>
</feature>
<evidence type="ECO:0000256" key="4">
    <source>
        <dbReference type="ARBA" id="ARBA00022989"/>
    </source>
</evidence>
<keyword evidence="5 6" id="KW-0472">Membrane</keyword>
<protein>
    <recommendedName>
        <fullName evidence="8">Flagellar biosynthetic protein FliQ</fullName>
    </recommendedName>
</protein>
<gene>
    <name evidence="7" type="ORF">LCGC14_0680830</name>
</gene>
<dbReference type="Pfam" id="PF01313">
    <property type="entry name" value="Bac_export_3"/>
    <property type="match status" value="1"/>
</dbReference>
<feature type="transmembrane region" description="Helical" evidence="6">
    <location>
        <begin position="32"/>
        <end position="55"/>
    </location>
</feature>
<reference evidence="7" key="1">
    <citation type="journal article" date="2015" name="Nature">
        <title>Complex archaea that bridge the gap between prokaryotes and eukaryotes.</title>
        <authorList>
            <person name="Spang A."/>
            <person name="Saw J.H."/>
            <person name="Jorgensen S.L."/>
            <person name="Zaremba-Niedzwiedzka K."/>
            <person name="Martijn J."/>
            <person name="Lind A.E."/>
            <person name="van Eijk R."/>
            <person name="Schleper C."/>
            <person name="Guy L."/>
            <person name="Ettema T.J."/>
        </authorList>
    </citation>
    <scope>NUCLEOTIDE SEQUENCE</scope>
</reference>
<dbReference type="PRINTS" id="PR00952">
    <property type="entry name" value="TYPE3IMQPROT"/>
</dbReference>
<accession>A0A0F9QN95</accession>
<dbReference type="PANTHER" id="PTHR34040:SF8">
    <property type="entry name" value="FLAGELLAR BIOSYNTHETIC PROTEIN FLIQ"/>
    <property type="match status" value="1"/>
</dbReference>
<dbReference type="InterPro" id="IPR006305">
    <property type="entry name" value="FliQ"/>
</dbReference>
<evidence type="ECO:0000256" key="3">
    <source>
        <dbReference type="ARBA" id="ARBA00022692"/>
    </source>
</evidence>
<dbReference type="InterPro" id="IPR002191">
    <property type="entry name" value="Bac_export_3"/>
</dbReference>
<evidence type="ECO:0000256" key="5">
    <source>
        <dbReference type="ARBA" id="ARBA00023136"/>
    </source>
</evidence>
<comment type="subcellular location">
    <subcellularLocation>
        <location evidence="1">Cell membrane</location>
        <topology evidence="1">Multi-pass membrane protein</topology>
    </subcellularLocation>
</comment>
<dbReference type="NCBIfam" id="TIGR01402">
    <property type="entry name" value="fliQ"/>
    <property type="match status" value="1"/>
</dbReference>
<keyword evidence="2" id="KW-1003">Cell membrane</keyword>
<dbReference type="PIRSF" id="PIRSF004669">
    <property type="entry name" value="FliQ"/>
    <property type="match status" value="1"/>
</dbReference>
<dbReference type="PANTHER" id="PTHR34040">
    <property type="entry name" value="FLAGELLAR BIOSYNTHETIC PROTEIN FLIQ"/>
    <property type="match status" value="1"/>
</dbReference>
<dbReference type="EMBL" id="LAZR01001374">
    <property type="protein sequence ID" value="KKN45665.1"/>
    <property type="molecule type" value="Genomic_DNA"/>
</dbReference>